<dbReference type="AlphaFoldDB" id="A0A147B7A4"/>
<accession>A0A147B7A4</accession>
<name>A0A147B7A4_9ACAR</name>
<organism evidence="1">
    <name type="scientific">Alectorobius mimon</name>
    <dbReference type="NCBI Taxonomy" id="360319"/>
    <lineage>
        <taxon>Eukaryota</taxon>
        <taxon>Metazoa</taxon>
        <taxon>Ecdysozoa</taxon>
        <taxon>Arthropoda</taxon>
        <taxon>Chelicerata</taxon>
        <taxon>Arachnida</taxon>
        <taxon>Acari</taxon>
        <taxon>Parasitiformes</taxon>
        <taxon>Ixodida</taxon>
        <taxon>Ixodoidea</taxon>
        <taxon>Argasidae</taxon>
        <taxon>Ornithodorinae</taxon>
        <taxon>Alectorobius</taxon>
    </lineage>
</organism>
<sequence>GKDCGAYQKPRSQYGTYKTFGLTPAARFLRKPTTLVAKRRRLRTFNCEATGTVGRLLHPTRALRLHFLDPTYSNPTTASLCFSVQYHHLQHHI</sequence>
<evidence type="ECO:0000313" key="1">
    <source>
        <dbReference type="EMBL" id="JAR86656.1"/>
    </source>
</evidence>
<feature type="non-terminal residue" evidence="1">
    <location>
        <position position="1"/>
    </location>
</feature>
<reference evidence="1" key="1">
    <citation type="submission" date="2016-03" db="EMBL/GenBank/DDBJ databases">
        <title>Gut transcriptome analysis on engorged females of Ornithodoros mimon (Acari: Argasidae) and phylogenetic inferences of soft ticks.</title>
        <authorList>
            <person name="Landulfo G.A."/>
            <person name="Giovanni D."/>
            <person name="Carvalho E."/>
            <person name="Junqueira-de-Azevedo I."/>
            <person name="Patane J."/>
            <person name="Mendoca R."/>
            <person name="Barros-Battesti D."/>
        </authorList>
    </citation>
    <scope>NUCLEOTIDE SEQUENCE</scope>
    <source>
        <strain evidence="1">Females</strain>
        <tissue evidence="1">Gut</tissue>
    </source>
</reference>
<protein>
    <submittedName>
        <fullName evidence="1">Uncharacterized protein</fullName>
    </submittedName>
</protein>
<proteinExistence type="predicted"/>
<dbReference type="EMBL" id="GEIB01001681">
    <property type="protein sequence ID" value="JAR86656.1"/>
    <property type="molecule type" value="Transcribed_RNA"/>
</dbReference>